<dbReference type="InterPro" id="IPR006176">
    <property type="entry name" value="3-OHacyl-CoA_DH_NAD-bd"/>
</dbReference>
<dbReference type="AlphaFoldDB" id="X0Q209"/>
<feature type="domain" description="3-hydroxyacyl-CoA dehydrogenase NAD binding" evidence="13">
    <location>
        <begin position="7"/>
        <end position="194"/>
    </location>
</feature>
<dbReference type="EMBL" id="BAWF01000016">
    <property type="protein sequence ID" value="GAF44957.1"/>
    <property type="molecule type" value="Genomic_DNA"/>
</dbReference>
<comment type="similarity">
    <text evidence="3">Belongs to the 3-hydroxyacyl-CoA dehydrogenase family.</text>
</comment>
<dbReference type="Gene3D" id="1.10.1040.10">
    <property type="entry name" value="N-(1-d-carboxylethyl)-l-norvaline Dehydrogenase, domain 2"/>
    <property type="match status" value="1"/>
</dbReference>
<reference evidence="14 15" key="1">
    <citation type="submission" date="2014-02" db="EMBL/GenBank/DDBJ databases">
        <title>Whole genome shotgun sequence of Rhodococcus wratislaviensis NBRC 100605.</title>
        <authorList>
            <person name="Hosoyama A."/>
            <person name="Tsuchikane K."/>
            <person name="Yoshida I."/>
            <person name="Ohji S."/>
            <person name="Ichikawa N."/>
            <person name="Yamazoe A."/>
            <person name="Fujita N."/>
        </authorList>
    </citation>
    <scope>NUCLEOTIDE SEQUENCE [LARGE SCALE GENOMIC DNA]</scope>
    <source>
        <strain evidence="14 15">NBRC 100605</strain>
    </source>
</reference>
<dbReference type="InterPro" id="IPR036291">
    <property type="entry name" value="NAD(P)-bd_dom_sf"/>
</dbReference>
<dbReference type="InterPro" id="IPR022694">
    <property type="entry name" value="3-OHacyl-CoA_DH"/>
</dbReference>
<dbReference type="PANTHER" id="PTHR48075:SF1">
    <property type="entry name" value="LAMBDA-CRYSTALLIN HOMOLOG"/>
    <property type="match status" value="1"/>
</dbReference>
<dbReference type="GO" id="GO:0070403">
    <property type="term" value="F:NAD+ binding"/>
    <property type="evidence" value="ECO:0007669"/>
    <property type="project" value="InterPro"/>
</dbReference>
<dbReference type="NCBIfam" id="NF006125">
    <property type="entry name" value="PRK08269.1"/>
    <property type="match status" value="1"/>
</dbReference>
<evidence type="ECO:0000313" key="14">
    <source>
        <dbReference type="EMBL" id="GAF44957.1"/>
    </source>
</evidence>
<comment type="pathway">
    <text evidence="2">Lipid metabolism; butanoate metabolism.</text>
</comment>
<dbReference type="Gene3D" id="3.40.50.720">
    <property type="entry name" value="NAD(P)-binding Rossmann-like Domain"/>
    <property type="match status" value="1"/>
</dbReference>
<evidence type="ECO:0000256" key="10">
    <source>
        <dbReference type="ARBA" id="ARBA00042709"/>
    </source>
</evidence>
<comment type="subunit">
    <text evidence="4">Homodimer.</text>
</comment>
<feature type="domain" description="3-hydroxyacyl-CoA dehydrogenase C-terminal" evidence="12">
    <location>
        <begin position="198"/>
        <end position="296"/>
    </location>
</feature>
<sequence>MMGQAPHVAIVGAGRMGQGIALAFIHGGLSVALIDMKEREPDDERLYSERVRLELDRELCAKIDLGWITAEQARESADRVHIFGREDGLQALSDADVVFEAVPEVMTAKAAALSLISDVARHDIPVASTTSSFLVTELAKLIDGPQRFLNAHWLNPADLMPLVEISRSEQTDGAVIDDVVGLLERIGKVPVVCSASAGYIVPRIQALAMNEAARMVEEGVASAEDVDKAVRVGFGLRFAVLGLVEFIDWGGGDILYYASRYLADMLGDRFEAPEVIAANMASNRNGLRDGQGFYTYDPDTVGDYKSLRMREFSRLLDEVGLSPEYGAALAPVPEKTRHG</sequence>
<feature type="site" description="Important for catalytic activity" evidence="11">
    <location>
        <position position="152"/>
    </location>
</feature>
<evidence type="ECO:0000313" key="15">
    <source>
        <dbReference type="Proteomes" id="UP000019491"/>
    </source>
</evidence>
<organism evidence="14 15">
    <name type="scientific">Rhodococcus wratislaviensis NBRC 100605</name>
    <dbReference type="NCBI Taxonomy" id="1219028"/>
    <lineage>
        <taxon>Bacteria</taxon>
        <taxon>Bacillati</taxon>
        <taxon>Actinomycetota</taxon>
        <taxon>Actinomycetes</taxon>
        <taxon>Mycobacteriales</taxon>
        <taxon>Nocardiaceae</taxon>
        <taxon>Rhodococcus</taxon>
    </lineage>
</organism>
<keyword evidence="5" id="KW-0963">Cytoplasm</keyword>
<dbReference type="PIRSF" id="PIRSF000105">
    <property type="entry name" value="HCDH"/>
    <property type="match status" value="1"/>
</dbReference>
<keyword evidence="15" id="KW-1185">Reference proteome</keyword>
<dbReference type="SUPFAM" id="SSF51735">
    <property type="entry name" value="NAD(P)-binding Rossmann-fold domains"/>
    <property type="match status" value="1"/>
</dbReference>
<accession>X0Q209</accession>
<keyword evidence="8" id="KW-0520">NAD</keyword>
<dbReference type="GO" id="GO:0005737">
    <property type="term" value="C:cytoplasm"/>
    <property type="evidence" value="ECO:0007669"/>
    <property type="project" value="UniProtKB-SubCell"/>
</dbReference>
<protein>
    <recommendedName>
        <fullName evidence="10">L-gulonate 3-dehydrogenase</fullName>
        <ecNumber evidence="9">1.1.1.45</ecNumber>
    </recommendedName>
    <alternativeName>
        <fullName evidence="10">L-gulonate 3-dehydrogenase</fullName>
    </alternativeName>
</protein>
<evidence type="ECO:0000256" key="8">
    <source>
        <dbReference type="ARBA" id="ARBA00023027"/>
    </source>
</evidence>
<evidence type="ECO:0000256" key="3">
    <source>
        <dbReference type="ARBA" id="ARBA00009463"/>
    </source>
</evidence>
<evidence type="ECO:0000259" key="12">
    <source>
        <dbReference type="Pfam" id="PF00725"/>
    </source>
</evidence>
<comment type="subcellular location">
    <subcellularLocation>
        <location evidence="1">Cytoplasm</location>
    </subcellularLocation>
</comment>
<proteinExistence type="inferred from homology"/>
<evidence type="ECO:0000256" key="9">
    <source>
        <dbReference type="ARBA" id="ARBA00038962"/>
    </source>
</evidence>
<name>X0Q209_RHOWR</name>
<dbReference type="SUPFAM" id="SSF48179">
    <property type="entry name" value="6-phosphogluconate dehydrogenase C-terminal domain-like"/>
    <property type="match status" value="1"/>
</dbReference>
<dbReference type="Proteomes" id="UP000019491">
    <property type="component" value="Unassembled WGS sequence"/>
</dbReference>
<evidence type="ECO:0000256" key="5">
    <source>
        <dbReference type="ARBA" id="ARBA00022490"/>
    </source>
</evidence>
<gene>
    <name evidence="14" type="ORF">RW1_016_00520</name>
</gene>
<dbReference type="EC" id="1.1.1.45" evidence="9"/>
<dbReference type="Pfam" id="PF02737">
    <property type="entry name" value="3HCDH_N"/>
    <property type="match status" value="1"/>
</dbReference>
<dbReference type="GO" id="GO:0006631">
    <property type="term" value="P:fatty acid metabolic process"/>
    <property type="evidence" value="ECO:0007669"/>
    <property type="project" value="InterPro"/>
</dbReference>
<dbReference type="InterPro" id="IPR006108">
    <property type="entry name" value="3HC_DH_C"/>
</dbReference>
<dbReference type="InterPro" id="IPR013328">
    <property type="entry name" value="6PGD_dom2"/>
</dbReference>
<evidence type="ECO:0000256" key="2">
    <source>
        <dbReference type="ARBA" id="ARBA00005086"/>
    </source>
</evidence>
<dbReference type="GO" id="GO:0050104">
    <property type="term" value="F:L-gulonate 3-dehydrogenase activity"/>
    <property type="evidence" value="ECO:0007669"/>
    <property type="project" value="UniProtKB-EC"/>
</dbReference>
<keyword evidence="6" id="KW-0597">Phosphoprotein</keyword>
<evidence type="ECO:0000259" key="13">
    <source>
        <dbReference type="Pfam" id="PF02737"/>
    </source>
</evidence>
<dbReference type="InterPro" id="IPR008927">
    <property type="entry name" value="6-PGluconate_DH-like_C_sf"/>
</dbReference>
<evidence type="ECO:0000256" key="11">
    <source>
        <dbReference type="PIRSR" id="PIRSR000105-1"/>
    </source>
</evidence>
<comment type="caution">
    <text evidence="14">The sequence shown here is derived from an EMBL/GenBank/DDBJ whole genome shotgun (WGS) entry which is preliminary data.</text>
</comment>
<evidence type="ECO:0000256" key="1">
    <source>
        <dbReference type="ARBA" id="ARBA00004496"/>
    </source>
</evidence>
<evidence type="ECO:0000256" key="7">
    <source>
        <dbReference type="ARBA" id="ARBA00023002"/>
    </source>
</evidence>
<dbReference type="Pfam" id="PF00725">
    <property type="entry name" value="3HCDH"/>
    <property type="match status" value="1"/>
</dbReference>
<evidence type="ECO:0000256" key="4">
    <source>
        <dbReference type="ARBA" id="ARBA00011738"/>
    </source>
</evidence>
<keyword evidence="7" id="KW-0560">Oxidoreductase</keyword>
<evidence type="ECO:0000256" key="6">
    <source>
        <dbReference type="ARBA" id="ARBA00022553"/>
    </source>
</evidence>
<dbReference type="PANTHER" id="PTHR48075">
    <property type="entry name" value="3-HYDROXYACYL-COA DEHYDROGENASE FAMILY PROTEIN"/>
    <property type="match status" value="1"/>
</dbReference>